<reference evidence="2" key="1">
    <citation type="submission" date="2021-06" db="EMBL/GenBank/DDBJ databases">
        <authorList>
            <person name="Kallberg Y."/>
            <person name="Tangrot J."/>
            <person name="Rosling A."/>
        </authorList>
    </citation>
    <scope>NUCLEOTIDE SEQUENCE</scope>
    <source>
        <strain evidence="2">UK204</strain>
    </source>
</reference>
<accession>A0A9N9HHI6</accession>
<protein>
    <submittedName>
        <fullName evidence="2">6464_t:CDS:1</fullName>
    </submittedName>
</protein>
<feature type="compositionally biased region" description="Acidic residues" evidence="1">
    <location>
        <begin position="16"/>
        <end position="44"/>
    </location>
</feature>
<evidence type="ECO:0000313" key="3">
    <source>
        <dbReference type="Proteomes" id="UP000789570"/>
    </source>
</evidence>
<proteinExistence type="predicted"/>
<keyword evidence="3" id="KW-1185">Reference proteome</keyword>
<name>A0A9N9HHI6_9GLOM</name>
<dbReference type="EMBL" id="CAJVPQ010005810">
    <property type="protein sequence ID" value="CAG8676028.1"/>
    <property type="molecule type" value="Genomic_DNA"/>
</dbReference>
<dbReference type="AlphaFoldDB" id="A0A9N9HHI6"/>
<dbReference type="Proteomes" id="UP000789570">
    <property type="component" value="Unassembled WGS sequence"/>
</dbReference>
<sequence length="88" mass="10329">MIELDFFEPTILAEPEQADLSDDEEGSQSFDDEPTSDDEPFLNDDEMFAISSSTNINYDSNQDNTNMDIDNLWILLWIFKYQERSRSY</sequence>
<evidence type="ECO:0000313" key="2">
    <source>
        <dbReference type="EMBL" id="CAG8676028.1"/>
    </source>
</evidence>
<dbReference type="OrthoDB" id="2473830at2759"/>
<organism evidence="2 3">
    <name type="scientific">Funneliformis caledonium</name>
    <dbReference type="NCBI Taxonomy" id="1117310"/>
    <lineage>
        <taxon>Eukaryota</taxon>
        <taxon>Fungi</taxon>
        <taxon>Fungi incertae sedis</taxon>
        <taxon>Mucoromycota</taxon>
        <taxon>Glomeromycotina</taxon>
        <taxon>Glomeromycetes</taxon>
        <taxon>Glomerales</taxon>
        <taxon>Glomeraceae</taxon>
        <taxon>Funneliformis</taxon>
    </lineage>
</organism>
<evidence type="ECO:0000256" key="1">
    <source>
        <dbReference type="SAM" id="MobiDB-lite"/>
    </source>
</evidence>
<comment type="caution">
    <text evidence="2">The sequence shown here is derived from an EMBL/GenBank/DDBJ whole genome shotgun (WGS) entry which is preliminary data.</text>
</comment>
<gene>
    <name evidence="2" type="ORF">FCALED_LOCUS12256</name>
</gene>
<feature type="region of interest" description="Disordered" evidence="1">
    <location>
        <begin position="1"/>
        <end position="44"/>
    </location>
</feature>